<keyword evidence="2" id="KW-0238">DNA-binding</keyword>
<dbReference type="GO" id="GO:0003677">
    <property type="term" value="F:DNA binding"/>
    <property type="evidence" value="ECO:0007669"/>
    <property type="project" value="UniProtKB-KW"/>
</dbReference>
<evidence type="ECO:0000313" key="4">
    <source>
        <dbReference type="Proteomes" id="UP000583387"/>
    </source>
</evidence>
<proteinExistence type="predicted"/>
<dbReference type="Gene3D" id="3.90.220.20">
    <property type="entry name" value="DNA methylase specificity domains"/>
    <property type="match status" value="1"/>
</dbReference>
<keyword evidence="1" id="KW-0680">Restriction system</keyword>
<evidence type="ECO:0000256" key="1">
    <source>
        <dbReference type="ARBA" id="ARBA00022747"/>
    </source>
</evidence>
<dbReference type="EMBL" id="CAJFCI010000056">
    <property type="protein sequence ID" value="CAD5108549.1"/>
    <property type="molecule type" value="Genomic_DNA"/>
</dbReference>
<comment type="caution">
    <text evidence="3">The sequence shown here is derived from an EMBL/GenBank/DDBJ whole genome shotgun (WGS) entry which is preliminary data.</text>
</comment>
<keyword evidence="4" id="KW-1185">Reference proteome</keyword>
<reference evidence="3 4" key="1">
    <citation type="submission" date="2020-08" db="EMBL/GenBank/DDBJ databases">
        <authorList>
            <person name="Criscuolo A."/>
        </authorList>
    </citation>
    <scope>NUCLEOTIDE SEQUENCE [LARGE SCALE GENOMIC DNA]</scope>
    <source>
        <strain evidence="3">CIP111764</strain>
    </source>
</reference>
<organism evidence="3 4">
    <name type="scientific">Zestomonas carbonaria</name>
    <dbReference type="NCBI Taxonomy" id="2762745"/>
    <lineage>
        <taxon>Bacteria</taxon>
        <taxon>Pseudomonadati</taxon>
        <taxon>Pseudomonadota</taxon>
        <taxon>Gammaproteobacteria</taxon>
        <taxon>Pseudomonadales</taxon>
        <taxon>Pseudomonadaceae</taxon>
        <taxon>Zestomonas</taxon>
    </lineage>
</organism>
<dbReference type="AlphaFoldDB" id="A0A7U7I9M2"/>
<accession>A0A7U7I9M2</accession>
<evidence type="ECO:0000256" key="2">
    <source>
        <dbReference type="ARBA" id="ARBA00023125"/>
    </source>
</evidence>
<dbReference type="RefSeq" id="WP_187671871.1">
    <property type="nucleotide sequence ID" value="NZ_CAJFCI010000056.1"/>
</dbReference>
<protein>
    <submittedName>
        <fullName evidence="3">Uncharacterized protein</fullName>
    </submittedName>
</protein>
<gene>
    <name evidence="3" type="ORF">PSEWESI4_02837</name>
</gene>
<evidence type="ECO:0000313" key="3">
    <source>
        <dbReference type="EMBL" id="CAD5108549.1"/>
    </source>
</evidence>
<dbReference type="InterPro" id="IPR044946">
    <property type="entry name" value="Restrct_endonuc_typeI_TRD_sf"/>
</dbReference>
<dbReference type="GO" id="GO:0009307">
    <property type="term" value="P:DNA restriction-modification system"/>
    <property type="evidence" value="ECO:0007669"/>
    <property type="project" value="UniProtKB-KW"/>
</dbReference>
<dbReference type="SUPFAM" id="SSF116734">
    <property type="entry name" value="DNA methylase specificity domain"/>
    <property type="match status" value="1"/>
</dbReference>
<name>A0A7U7I9M2_9GAMM</name>
<sequence length="337" mass="38321">MIHKPSWFREDQIMVSTAPTCGLTKGGRLLPLVNPQTGQRIQVIDPDTGGLVDAIDDQLKTDMEALRDGNWTSTLRYVSAEEVSMRCAVPNFYDRRYDDTFDEVMDTDKFRNFTSMTIGQMIEARMLTIRNGHGSPTQSVRVGTVPYIKVSDLRAGLLNINPTNRVPHAVAEKFWKGKSSGLAAWDLICPERTSKNIGDFCMILPGQEQVVTTKEVIIVRPGEEANFDPFYLMWALTLNIVRDQWRRVIFMQTNREDVGDRYLSIRIPIPRDANHATLVSRPFREYYKNLANARDELRSYFAAEPNHHFFIGTADEAIDLKELEEEGAFEPNAIGEA</sequence>
<dbReference type="Proteomes" id="UP000583387">
    <property type="component" value="Unassembled WGS sequence"/>
</dbReference>